<comment type="caution">
    <text evidence="2">The sequence shown here is derived from an EMBL/GenBank/DDBJ whole genome shotgun (WGS) entry which is preliminary data.</text>
</comment>
<feature type="domain" description="HTH luxR-type" evidence="1">
    <location>
        <begin position="293"/>
        <end position="350"/>
    </location>
</feature>
<evidence type="ECO:0000313" key="2">
    <source>
        <dbReference type="EMBL" id="MFC6035855.1"/>
    </source>
</evidence>
<name>A0ABW1KUV7_9PROT</name>
<dbReference type="Proteomes" id="UP001596116">
    <property type="component" value="Unassembled WGS sequence"/>
</dbReference>
<organism evidence="2 3">
    <name type="scientific">Hyphococcus aureus</name>
    <dbReference type="NCBI Taxonomy" id="2666033"/>
    <lineage>
        <taxon>Bacteria</taxon>
        <taxon>Pseudomonadati</taxon>
        <taxon>Pseudomonadota</taxon>
        <taxon>Alphaproteobacteria</taxon>
        <taxon>Parvularculales</taxon>
        <taxon>Parvularculaceae</taxon>
        <taxon>Hyphococcus</taxon>
    </lineage>
</organism>
<accession>A0ABW1KUV7</accession>
<protein>
    <submittedName>
        <fullName evidence="2">Helix-turn-helix transcriptional regulator</fullName>
    </submittedName>
</protein>
<dbReference type="InterPro" id="IPR000792">
    <property type="entry name" value="Tscrpt_reg_LuxR_C"/>
</dbReference>
<keyword evidence="3" id="KW-1185">Reference proteome</keyword>
<proteinExistence type="predicted"/>
<dbReference type="InterPro" id="IPR016032">
    <property type="entry name" value="Sig_transdc_resp-reg_C-effctor"/>
</dbReference>
<dbReference type="SMART" id="SM00421">
    <property type="entry name" value="HTH_LUXR"/>
    <property type="match status" value="1"/>
</dbReference>
<dbReference type="Gene3D" id="1.10.10.10">
    <property type="entry name" value="Winged helix-like DNA-binding domain superfamily/Winged helix DNA-binding domain"/>
    <property type="match status" value="1"/>
</dbReference>
<gene>
    <name evidence="2" type="ORF">ACFMB1_09890</name>
</gene>
<sequence>MKSAFIDRVYEASFAPDLWPGILSDLAEMTESKGGLLLSTKEKSLNWTASDSVYGAFDEYLKGGWFRRCGRRVCLLEKAHSAFLTELDYWTEDEIQNNDIYQEFFYPRDLGWSAGTGLIMPTGDHIVVSVERNHDRGPMEEPFINTLNELRPHLARAAMIAARMGLQTATTAKDAFSKLSVPVVLLDLNGTGIDCSSEVETLSDAIIWGANERLVLKDGDANELFQAALGSLDKRSAVQSFAIRNDDGRPAYVAHMVPVSGSAHDIFAKGYALLVFNPIDLKARPSIDLLRSLFDLTAAEASVARELGAGVPVEKIAEHGGVSINTVRTQVRKIIEKTGCNRMPEVVSLISNLTLPH</sequence>
<dbReference type="SUPFAM" id="SSF46894">
    <property type="entry name" value="C-terminal effector domain of the bipartite response regulators"/>
    <property type="match status" value="1"/>
</dbReference>
<evidence type="ECO:0000313" key="3">
    <source>
        <dbReference type="Proteomes" id="UP001596116"/>
    </source>
</evidence>
<dbReference type="EMBL" id="JBHPON010000001">
    <property type="protein sequence ID" value="MFC6035855.1"/>
    <property type="molecule type" value="Genomic_DNA"/>
</dbReference>
<evidence type="ECO:0000259" key="1">
    <source>
        <dbReference type="SMART" id="SM00421"/>
    </source>
</evidence>
<dbReference type="RefSeq" id="WP_379878501.1">
    <property type="nucleotide sequence ID" value="NZ_JBHPON010000001.1"/>
</dbReference>
<dbReference type="InterPro" id="IPR036388">
    <property type="entry name" value="WH-like_DNA-bd_sf"/>
</dbReference>
<reference evidence="2 3" key="1">
    <citation type="submission" date="2024-09" db="EMBL/GenBank/DDBJ databases">
        <authorList>
            <person name="Zhang Z.-H."/>
        </authorList>
    </citation>
    <scope>NUCLEOTIDE SEQUENCE [LARGE SCALE GENOMIC DNA]</scope>
    <source>
        <strain evidence="2 3">HHTR114</strain>
    </source>
</reference>